<keyword evidence="4 5" id="KW-0697">Rotamase</keyword>
<evidence type="ECO:0000256" key="7">
    <source>
        <dbReference type="SAM" id="SignalP"/>
    </source>
</evidence>
<comment type="caution">
    <text evidence="9">The sequence shown here is derived from an EMBL/GenBank/DDBJ whole genome shotgun (WGS) entry which is preliminary data.</text>
</comment>
<dbReference type="InterPro" id="IPR050245">
    <property type="entry name" value="PrsA_foldase"/>
</dbReference>
<evidence type="ECO:0000313" key="9">
    <source>
        <dbReference type="EMBL" id="PWV59465.1"/>
    </source>
</evidence>
<dbReference type="InterPro" id="IPR023058">
    <property type="entry name" value="PPIase_PpiC_CS"/>
</dbReference>
<keyword evidence="5 9" id="KW-0413">Isomerase</keyword>
<feature type="domain" description="PpiC" evidence="8">
    <location>
        <begin position="156"/>
        <end position="246"/>
    </location>
</feature>
<evidence type="ECO:0000256" key="5">
    <source>
        <dbReference type="PROSITE-ProRule" id="PRU00278"/>
    </source>
</evidence>
<evidence type="ECO:0000256" key="4">
    <source>
        <dbReference type="ARBA" id="ARBA00023110"/>
    </source>
</evidence>
<dbReference type="SUPFAM" id="SSF109998">
    <property type="entry name" value="Triger factor/SurA peptide-binding domain-like"/>
    <property type="match status" value="1"/>
</dbReference>
<evidence type="ECO:0000313" key="10">
    <source>
        <dbReference type="Proteomes" id="UP000246569"/>
    </source>
</evidence>
<dbReference type="SUPFAM" id="SSF54534">
    <property type="entry name" value="FKBP-like"/>
    <property type="match status" value="1"/>
</dbReference>
<sequence>MQIKRFAPAVLGLSLTLALGAAQAEDAPATPKPAAAQPAAQPLPDPVATVNGQPIPKSIFLAYQQQRARQLAATGAGPNAEDGNTQLIDELVMQELLVQKADAEKLAQDPEIAAQLDLLRRNLLATFAVRKYLKTAQPSEADIKAEYDKAVAMMKVKEYKARHILVDDEAKAKSLIEQLNKGAKFEDLAKANSKDGSKDQGGDLGWFTPDMMVEPFAQAVVGLDKGKFTEKPVKTQFGWHVIQLEDSRDKTPPSLDELRPQIAQMLQGKLVNDYLEKLKSEAKIEVEVK</sequence>
<protein>
    <recommendedName>
        <fullName evidence="3">peptidylprolyl isomerase</fullName>
        <ecNumber evidence="3">5.2.1.8</ecNumber>
    </recommendedName>
</protein>
<dbReference type="RefSeq" id="WP_110019523.1">
    <property type="nucleotide sequence ID" value="NZ_QGTJ01000010.1"/>
</dbReference>
<feature type="chain" id="PRO_5016323458" description="peptidylprolyl isomerase" evidence="7">
    <location>
        <begin position="25"/>
        <end position="289"/>
    </location>
</feature>
<dbReference type="PANTHER" id="PTHR47245:SF2">
    <property type="entry name" value="PEPTIDYL-PROLYL CIS-TRANS ISOMERASE HP_0175-RELATED"/>
    <property type="match status" value="1"/>
</dbReference>
<keyword evidence="7" id="KW-0732">Signal</keyword>
<dbReference type="EMBL" id="QGTJ01000010">
    <property type="protein sequence ID" value="PWV59465.1"/>
    <property type="molecule type" value="Genomic_DNA"/>
</dbReference>
<evidence type="ECO:0000256" key="6">
    <source>
        <dbReference type="SAM" id="MobiDB-lite"/>
    </source>
</evidence>
<evidence type="ECO:0000259" key="8">
    <source>
        <dbReference type="PROSITE" id="PS50198"/>
    </source>
</evidence>
<dbReference type="InterPro" id="IPR000297">
    <property type="entry name" value="PPIase_PpiC"/>
</dbReference>
<proteinExistence type="inferred from homology"/>
<gene>
    <name evidence="9" type="ORF">C7443_11010</name>
</gene>
<evidence type="ECO:0000256" key="3">
    <source>
        <dbReference type="ARBA" id="ARBA00013194"/>
    </source>
</evidence>
<organism evidence="9 10">
    <name type="scientific">Plasticicumulans acidivorans</name>
    <dbReference type="NCBI Taxonomy" id="886464"/>
    <lineage>
        <taxon>Bacteria</taxon>
        <taxon>Pseudomonadati</taxon>
        <taxon>Pseudomonadota</taxon>
        <taxon>Gammaproteobacteria</taxon>
        <taxon>Candidatus Competibacteraceae</taxon>
        <taxon>Plasticicumulans</taxon>
    </lineage>
</organism>
<reference evidence="9 10" key="1">
    <citation type="submission" date="2018-05" db="EMBL/GenBank/DDBJ databases">
        <title>Genomic Encyclopedia of Type Strains, Phase IV (KMG-IV): sequencing the most valuable type-strain genomes for metagenomic binning, comparative biology and taxonomic classification.</title>
        <authorList>
            <person name="Goeker M."/>
        </authorList>
    </citation>
    <scope>NUCLEOTIDE SEQUENCE [LARGE SCALE GENOMIC DNA]</scope>
    <source>
        <strain evidence="9 10">DSM 23606</strain>
    </source>
</reference>
<dbReference type="Gene3D" id="1.10.8.1040">
    <property type="match status" value="1"/>
</dbReference>
<feature type="region of interest" description="Disordered" evidence="6">
    <location>
        <begin position="28"/>
        <end position="48"/>
    </location>
</feature>
<dbReference type="OrthoDB" id="14196at2"/>
<feature type="signal peptide" evidence="7">
    <location>
        <begin position="1"/>
        <end position="24"/>
    </location>
</feature>
<dbReference type="AlphaFoldDB" id="A0A317MRG9"/>
<dbReference type="PROSITE" id="PS50198">
    <property type="entry name" value="PPIC_PPIASE_2"/>
    <property type="match status" value="1"/>
</dbReference>
<evidence type="ECO:0000256" key="2">
    <source>
        <dbReference type="ARBA" id="ARBA00007656"/>
    </source>
</evidence>
<dbReference type="InterPro" id="IPR046357">
    <property type="entry name" value="PPIase_dom_sf"/>
</dbReference>
<comment type="similarity">
    <text evidence="2">Belongs to the PpiC/parvulin rotamase family.</text>
</comment>
<evidence type="ECO:0000256" key="1">
    <source>
        <dbReference type="ARBA" id="ARBA00000971"/>
    </source>
</evidence>
<dbReference type="Proteomes" id="UP000246569">
    <property type="component" value="Unassembled WGS sequence"/>
</dbReference>
<dbReference type="GO" id="GO:0003755">
    <property type="term" value="F:peptidyl-prolyl cis-trans isomerase activity"/>
    <property type="evidence" value="ECO:0007669"/>
    <property type="project" value="UniProtKB-KW"/>
</dbReference>
<dbReference type="PANTHER" id="PTHR47245">
    <property type="entry name" value="PEPTIDYLPROLYL ISOMERASE"/>
    <property type="match status" value="1"/>
</dbReference>
<keyword evidence="10" id="KW-1185">Reference proteome</keyword>
<dbReference type="EC" id="5.2.1.8" evidence="3"/>
<accession>A0A317MRG9</accession>
<dbReference type="Pfam" id="PF13616">
    <property type="entry name" value="Rotamase_3"/>
    <property type="match status" value="1"/>
</dbReference>
<comment type="catalytic activity">
    <reaction evidence="1">
        <text>[protein]-peptidylproline (omega=180) = [protein]-peptidylproline (omega=0)</text>
        <dbReference type="Rhea" id="RHEA:16237"/>
        <dbReference type="Rhea" id="RHEA-COMP:10747"/>
        <dbReference type="Rhea" id="RHEA-COMP:10748"/>
        <dbReference type="ChEBI" id="CHEBI:83833"/>
        <dbReference type="ChEBI" id="CHEBI:83834"/>
        <dbReference type="EC" id="5.2.1.8"/>
    </reaction>
</comment>
<name>A0A317MRG9_9GAMM</name>
<dbReference type="InterPro" id="IPR027304">
    <property type="entry name" value="Trigger_fact/SurA_dom_sf"/>
</dbReference>
<dbReference type="Gene3D" id="3.10.50.40">
    <property type="match status" value="1"/>
</dbReference>
<dbReference type="PROSITE" id="PS01096">
    <property type="entry name" value="PPIC_PPIASE_1"/>
    <property type="match status" value="1"/>
</dbReference>